<dbReference type="EMBL" id="JANIAA010000054">
    <property type="protein sequence ID" value="MCQ8194805.1"/>
    <property type="molecule type" value="Genomic_DNA"/>
</dbReference>
<dbReference type="Proteomes" id="UP001204746">
    <property type="component" value="Unassembled WGS sequence"/>
</dbReference>
<organism evidence="2 3">
    <name type="scientific">Streptomyces rugosispiralis</name>
    <dbReference type="NCBI Taxonomy" id="2967341"/>
    <lineage>
        <taxon>Bacteria</taxon>
        <taxon>Bacillati</taxon>
        <taxon>Actinomycetota</taxon>
        <taxon>Actinomycetes</taxon>
        <taxon>Kitasatosporales</taxon>
        <taxon>Streptomycetaceae</taxon>
        <taxon>Streptomyces</taxon>
    </lineage>
</organism>
<protein>
    <submittedName>
        <fullName evidence="2">Uncharacterized protein</fullName>
    </submittedName>
</protein>
<keyword evidence="3" id="KW-1185">Reference proteome</keyword>
<evidence type="ECO:0000313" key="3">
    <source>
        <dbReference type="Proteomes" id="UP001204746"/>
    </source>
</evidence>
<gene>
    <name evidence="2" type="ORF">NP777_42580</name>
</gene>
<dbReference type="RefSeq" id="WP_256655564.1">
    <property type="nucleotide sequence ID" value="NZ_JANIAA010000054.1"/>
</dbReference>
<feature type="region of interest" description="Disordered" evidence="1">
    <location>
        <begin position="174"/>
        <end position="200"/>
    </location>
</feature>
<evidence type="ECO:0000256" key="1">
    <source>
        <dbReference type="SAM" id="MobiDB-lite"/>
    </source>
</evidence>
<name>A0ABT1VDK3_9ACTN</name>
<accession>A0ABT1VDK3</accession>
<evidence type="ECO:0000313" key="2">
    <source>
        <dbReference type="EMBL" id="MCQ8194805.1"/>
    </source>
</evidence>
<comment type="caution">
    <text evidence="2">The sequence shown here is derived from an EMBL/GenBank/DDBJ whole genome shotgun (WGS) entry which is preliminary data.</text>
</comment>
<sequence length="200" mass="22368">MSADFLKPPSWTPPPAVDVEALPAGKWWDAVRAAPLVGERALKTLDDETGAVIQDERGTLYWLVAVGSAERWRLRQVRILAELTDESTYLGVPPASWTKGPETHWRVPLGPGRYLTHPWKLWEALAEADRAEYGRAPEGRQLCYRCRLPTDEPIPVEVEAGRSDVGKLTYACPPHAPLYSKRRPRTLTSATAAEHEGRPR</sequence>
<proteinExistence type="predicted"/>
<reference evidence="2 3" key="1">
    <citation type="submission" date="2022-07" db="EMBL/GenBank/DDBJ databases">
        <authorList>
            <person name="Phongsopitanun W."/>
            <person name="Tanasupawat S."/>
        </authorList>
    </citation>
    <scope>NUCLEOTIDE SEQUENCE [LARGE SCALE GENOMIC DNA]</scope>
    <source>
        <strain evidence="2 3">RCU-064</strain>
    </source>
</reference>